<evidence type="ECO:0000256" key="1">
    <source>
        <dbReference type="SAM" id="Phobius"/>
    </source>
</evidence>
<evidence type="ECO:0000313" key="3">
    <source>
        <dbReference type="EMBL" id="PIT05151.1"/>
    </source>
</evidence>
<reference evidence="3 4" key="1">
    <citation type="submission" date="2015-06" db="EMBL/GenBank/DDBJ databases">
        <title>Comparative genome analysis of nirS-carrying Bradyrhizobium sp. strains.</title>
        <authorList>
            <person name="Ishii S."/>
            <person name="Jang J."/>
            <person name="Nishizawa T."/>
            <person name="Senoo K."/>
        </authorList>
    </citation>
    <scope>NUCLEOTIDE SEQUENCE [LARGE SCALE GENOMIC DNA]</scope>
    <source>
        <strain evidence="3 4">TSA1</strain>
    </source>
</reference>
<feature type="chain" id="PRO_5015005786" evidence="2">
    <location>
        <begin position="19"/>
        <end position="61"/>
    </location>
</feature>
<name>A0A2M6UKQ4_9BRAD</name>
<evidence type="ECO:0000256" key="2">
    <source>
        <dbReference type="SAM" id="SignalP"/>
    </source>
</evidence>
<accession>A0A2M6UKQ4</accession>
<gene>
    <name evidence="3" type="ORF">TSA1_33690</name>
</gene>
<evidence type="ECO:0000313" key="4">
    <source>
        <dbReference type="Proteomes" id="UP000228930"/>
    </source>
</evidence>
<dbReference type="AlphaFoldDB" id="A0A2M6UKQ4"/>
<dbReference type="RefSeq" id="WP_100180249.1">
    <property type="nucleotide sequence ID" value="NZ_LFJC01000003.1"/>
</dbReference>
<keyword evidence="2" id="KW-0732">Signal</keyword>
<protein>
    <submittedName>
        <fullName evidence="3">Uncharacterized protein</fullName>
    </submittedName>
</protein>
<sequence>MIVLMIFCASLPSMFAAACATLLALKDRKQWVWFAGLAVLAGFAGLTVLNMLELWRYSVHS</sequence>
<keyword evidence="1" id="KW-0812">Transmembrane</keyword>
<comment type="caution">
    <text evidence="3">The sequence shown here is derived from an EMBL/GenBank/DDBJ whole genome shotgun (WGS) entry which is preliminary data.</text>
</comment>
<keyword evidence="1" id="KW-1133">Transmembrane helix</keyword>
<feature type="signal peptide" evidence="2">
    <location>
        <begin position="1"/>
        <end position="18"/>
    </location>
</feature>
<dbReference type="EMBL" id="LFJC01000003">
    <property type="protein sequence ID" value="PIT05151.1"/>
    <property type="molecule type" value="Genomic_DNA"/>
</dbReference>
<proteinExistence type="predicted"/>
<feature type="transmembrane region" description="Helical" evidence="1">
    <location>
        <begin position="32"/>
        <end position="52"/>
    </location>
</feature>
<organism evidence="3 4">
    <name type="scientific">Bradyrhizobium nitroreducens</name>
    <dbReference type="NCBI Taxonomy" id="709803"/>
    <lineage>
        <taxon>Bacteria</taxon>
        <taxon>Pseudomonadati</taxon>
        <taxon>Pseudomonadota</taxon>
        <taxon>Alphaproteobacteria</taxon>
        <taxon>Hyphomicrobiales</taxon>
        <taxon>Nitrobacteraceae</taxon>
        <taxon>Bradyrhizobium</taxon>
    </lineage>
</organism>
<keyword evidence="4" id="KW-1185">Reference proteome</keyword>
<keyword evidence="1" id="KW-0472">Membrane</keyword>
<dbReference type="Proteomes" id="UP000228930">
    <property type="component" value="Unassembled WGS sequence"/>
</dbReference>